<dbReference type="OrthoDB" id="38177at2157"/>
<evidence type="ECO:0000313" key="1">
    <source>
        <dbReference type="EMBL" id="MUN29679.1"/>
    </source>
</evidence>
<evidence type="ECO:0000313" key="2">
    <source>
        <dbReference type="Proteomes" id="UP000470772"/>
    </source>
</evidence>
<protein>
    <recommendedName>
        <fullName evidence="3">NIF system FeS cluster assembly NifU N-terminal domain-containing protein</fullName>
    </recommendedName>
</protein>
<evidence type="ECO:0008006" key="3">
    <source>
        <dbReference type="Google" id="ProtNLM"/>
    </source>
</evidence>
<comment type="caution">
    <text evidence="1">The sequence shown here is derived from an EMBL/GenBank/DDBJ whole genome shotgun (WGS) entry which is preliminary data.</text>
</comment>
<gene>
    <name evidence="1" type="ORF">GC250_09580</name>
</gene>
<dbReference type="EMBL" id="WGGD01000005">
    <property type="protein sequence ID" value="MUN29679.1"/>
    <property type="molecule type" value="Genomic_DNA"/>
</dbReference>
<proteinExistence type="predicted"/>
<sequence length="119" mass="13705">MSKIGHDCCNMTRKTASDFLMKPMYKTSKIEGYNIKTIRTKREIIQVLWIKERDKLAVRYSGMPCLTSKVALEALCEWIDKGEVRTTKEALTKLSNIKGFKVTKEVEELVREVMSTVRG</sequence>
<organism evidence="1 2">
    <name type="scientific">Sulfuracidifex metallicus DSM 6482 = JCM 9184</name>
    <dbReference type="NCBI Taxonomy" id="523847"/>
    <lineage>
        <taxon>Archaea</taxon>
        <taxon>Thermoproteota</taxon>
        <taxon>Thermoprotei</taxon>
        <taxon>Sulfolobales</taxon>
        <taxon>Sulfolobaceae</taxon>
        <taxon>Sulfuracidifex</taxon>
    </lineage>
</organism>
<dbReference type="RefSeq" id="WP_156017318.1">
    <property type="nucleotide sequence ID" value="NZ_BBBY01000015.1"/>
</dbReference>
<keyword evidence="2" id="KW-1185">Reference proteome</keyword>
<dbReference type="AlphaFoldDB" id="A0A6A9QNE7"/>
<accession>A0A6A9QNE7</accession>
<dbReference type="Proteomes" id="UP000470772">
    <property type="component" value="Unassembled WGS sequence"/>
</dbReference>
<reference evidence="1 2" key="1">
    <citation type="submission" date="2019-10" db="EMBL/GenBank/DDBJ databases">
        <title>Sequencing and Assembly of Multiple Reported Metal-Biooxidizing Members of the Extremely Thermoacidophilic Archaeal Family Sulfolobaceae.</title>
        <authorList>
            <person name="Counts J.A."/>
            <person name="Kelly R.M."/>
        </authorList>
    </citation>
    <scope>NUCLEOTIDE SEQUENCE [LARGE SCALE GENOMIC DNA]</scope>
    <source>
        <strain evidence="1 2">DSM 6482</strain>
    </source>
</reference>
<name>A0A6A9QNE7_SULME</name>